<dbReference type="Gene3D" id="3.40.50.300">
    <property type="entry name" value="P-loop containing nucleotide triphosphate hydrolases"/>
    <property type="match status" value="1"/>
</dbReference>
<dbReference type="PRINTS" id="PR00449">
    <property type="entry name" value="RASTRNSFRMNG"/>
</dbReference>
<reference evidence="5 6" key="1">
    <citation type="journal article" date="2009" name="Nature">
        <title>Evolution of pathogenicity and sexual reproduction in eight Candida genomes.</title>
        <authorList>
            <person name="Butler G."/>
            <person name="Rasmussen M.D."/>
            <person name="Lin M.F."/>
            <person name="Santos M.A."/>
            <person name="Sakthikumar S."/>
            <person name="Munro C.A."/>
            <person name="Rheinbay E."/>
            <person name="Grabherr M."/>
            <person name="Forche A."/>
            <person name="Reedy J.L."/>
            <person name="Agrafioti I."/>
            <person name="Arnaud M.B."/>
            <person name="Bates S."/>
            <person name="Brown A.J."/>
            <person name="Brunke S."/>
            <person name="Costanzo M.C."/>
            <person name="Fitzpatrick D.A."/>
            <person name="de Groot P.W."/>
            <person name="Harris D."/>
            <person name="Hoyer L.L."/>
            <person name="Hube B."/>
            <person name="Klis F.M."/>
            <person name="Kodira C."/>
            <person name="Lennard N."/>
            <person name="Logue M.E."/>
            <person name="Martin R."/>
            <person name="Neiman A.M."/>
            <person name="Nikolaou E."/>
            <person name="Quail M.A."/>
            <person name="Quinn J."/>
            <person name="Santos M.C."/>
            <person name="Schmitzberger F.F."/>
            <person name="Sherlock G."/>
            <person name="Shah P."/>
            <person name="Silverstein K.A."/>
            <person name="Skrzypek M.S."/>
            <person name="Soll D."/>
            <person name="Staggs R."/>
            <person name="Stansfield I."/>
            <person name="Stumpf M.P."/>
            <person name="Sudbery P.E."/>
            <person name="Srikantha T."/>
            <person name="Zeng Q."/>
            <person name="Berman J."/>
            <person name="Berriman M."/>
            <person name="Heitman J."/>
            <person name="Gow N.A."/>
            <person name="Lorenz M.C."/>
            <person name="Birren B.W."/>
            <person name="Kellis M."/>
            <person name="Cuomo C.A."/>
        </authorList>
    </citation>
    <scope>NUCLEOTIDE SEQUENCE [LARGE SCALE GENOMIC DNA]</scope>
    <source>
        <strain evidence="5 6">WO-1</strain>
    </source>
</reference>
<dbReference type="EMBL" id="CH672346">
    <property type="protein sequence ID" value="EEQ42921.1"/>
    <property type="molecule type" value="Genomic_DNA"/>
</dbReference>
<feature type="binding site" evidence="4">
    <location>
        <position position="30"/>
    </location>
    <ligand>
        <name>Mg(2+)</name>
        <dbReference type="ChEBI" id="CHEBI:18420"/>
    </ligand>
</feature>
<feature type="binding site" evidence="3">
    <location>
        <begin position="145"/>
        <end position="148"/>
    </location>
    <ligand>
        <name>GTP</name>
        <dbReference type="ChEBI" id="CHEBI:37565"/>
    </ligand>
</feature>
<evidence type="ECO:0000313" key="6">
    <source>
        <dbReference type="Proteomes" id="UP000001429"/>
    </source>
</evidence>
<dbReference type="PANTHER" id="PTHR45697">
    <property type="entry name" value="ADP-RIBOSYLATION FACTOR-LIKE PROTEIN 2-RELATED"/>
    <property type="match status" value="1"/>
</dbReference>
<dbReference type="Proteomes" id="UP000001429">
    <property type="component" value="Chromosome 1"/>
</dbReference>
<keyword evidence="4" id="KW-0460">Magnesium</keyword>
<accession>C4YF35</accession>
<keyword evidence="2 3" id="KW-0342">GTP-binding</keyword>
<evidence type="ECO:0000256" key="1">
    <source>
        <dbReference type="ARBA" id="ARBA00022741"/>
    </source>
</evidence>
<gene>
    <name evidence="5" type="ORF">CAWG_01146</name>
</gene>
<dbReference type="GO" id="GO:0005525">
    <property type="term" value="F:GTP binding"/>
    <property type="evidence" value="ECO:0007669"/>
    <property type="project" value="UniProtKB-KW"/>
</dbReference>
<dbReference type="OMA" id="KTHHWQI"/>
<dbReference type="PaxDb" id="5476-C4YF35"/>
<keyword evidence="4" id="KW-0479">Metal-binding</keyword>
<sequence length="202" mass="23502">MGLLTIIKKQKLKDNEIRVLTLGLDNSGKTTIIKKMLNQDINTISPTMGFQINTLFYTPKNNHHQHNNNNSNSNDNDEYTLNIWDIGGQISLRSFWANYFDKTDIVIWVIDGLSLERLNESYKELKQKIILQDRLIGIYLIVVINKIDIIPQRDWSNLKTKVIDLLQLNKQIPQRDKWQVELVSGKTGEGIDKVLQWIVTRE</sequence>
<dbReference type="InterPro" id="IPR044612">
    <property type="entry name" value="ARL2/3"/>
</dbReference>
<dbReference type="OrthoDB" id="2011769at2759"/>
<dbReference type="NCBIfam" id="TIGR00231">
    <property type="entry name" value="small_GTP"/>
    <property type="match status" value="1"/>
</dbReference>
<feature type="binding site" evidence="3">
    <location>
        <begin position="23"/>
        <end position="30"/>
    </location>
    <ligand>
        <name>GTP</name>
        <dbReference type="ChEBI" id="CHEBI:37565"/>
    </ligand>
</feature>
<dbReference type="SUPFAM" id="SSF52540">
    <property type="entry name" value="P-loop containing nucleoside triphosphate hydrolases"/>
    <property type="match status" value="1"/>
</dbReference>
<evidence type="ECO:0008006" key="7">
    <source>
        <dbReference type="Google" id="ProtNLM"/>
    </source>
</evidence>
<evidence type="ECO:0000256" key="3">
    <source>
        <dbReference type="PIRSR" id="PIRSR606689-1"/>
    </source>
</evidence>
<evidence type="ECO:0000256" key="4">
    <source>
        <dbReference type="PIRSR" id="PIRSR606689-2"/>
    </source>
</evidence>
<organism evidence="5 6">
    <name type="scientific">Candida albicans (strain WO-1)</name>
    <name type="common">Yeast</name>
    <dbReference type="NCBI Taxonomy" id="294748"/>
    <lineage>
        <taxon>Eukaryota</taxon>
        <taxon>Fungi</taxon>
        <taxon>Dikarya</taxon>
        <taxon>Ascomycota</taxon>
        <taxon>Saccharomycotina</taxon>
        <taxon>Pichiomycetes</taxon>
        <taxon>Debaryomycetaceae</taxon>
        <taxon>Candida/Lodderomyces clade</taxon>
        <taxon>Candida</taxon>
    </lineage>
</organism>
<dbReference type="GO" id="GO:0003924">
    <property type="term" value="F:GTPase activity"/>
    <property type="evidence" value="ECO:0007669"/>
    <property type="project" value="InterPro"/>
</dbReference>
<dbReference type="SMART" id="SM00178">
    <property type="entry name" value="SAR"/>
    <property type="match status" value="1"/>
</dbReference>
<name>C4YF35_CANAW</name>
<dbReference type="PROSITE" id="PS51417">
    <property type="entry name" value="ARF"/>
    <property type="match status" value="1"/>
</dbReference>
<proteinExistence type="predicted"/>
<dbReference type="VEuPathDB" id="FungiDB:CAWG_01146"/>
<keyword evidence="1 3" id="KW-0547">Nucleotide-binding</keyword>
<dbReference type="InterPro" id="IPR006689">
    <property type="entry name" value="Small_GTPase_ARF/SAR"/>
</dbReference>
<dbReference type="AlphaFoldDB" id="C4YF35"/>
<dbReference type="InterPro" id="IPR027417">
    <property type="entry name" value="P-loop_NTPase"/>
</dbReference>
<protein>
    <recommendedName>
        <fullName evidence="7">Arf family GTPase</fullName>
    </recommendedName>
</protein>
<dbReference type="Pfam" id="PF00025">
    <property type="entry name" value="Arf"/>
    <property type="match status" value="1"/>
</dbReference>
<dbReference type="GO" id="GO:0046872">
    <property type="term" value="F:metal ion binding"/>
    <property type="evidence" value="ECO:0007669"/>
    <property type="project" value="UniProtKB-KW"/>
</dbReference>
<keyword evidence="6" id="KW-1185">Reference proteome</keyword>
<evidence type="ECO:0000313" key="5">
    <source>
        <dbReference type="EMBL" id="EEQ42921.1"/>
    </source>
</evidence>
<feature type="binding site" evidence="4">
    <location>
        <position position="47"/>
    </location>
    <ligand>
        <name>Mg(2+)</name>
        <dbReference type="ChEBI" id="CHEBI:18420"/>
    </ligand>
</feature>
<dbReference type="HOGENOM" id="CLU_040729_12_3_1"/>
<dbReference type="SMART" id="SM00177">
    <property type="entry name" value="ARF"/>
    <property type="match status" value="1"/>
</dbReference>
<feature type="binding site" evidence="3">
    <location>
        <position position="88"/>
    </location>
    <ligand>
        <name>GTP</name>
        <dbReference type="ChEBI" id="CHEBI:37565"/>
    </ligand>
</feature>
<evidence type="ECO:0000256" key="2">
    <source>
        <dbReference type="ARBA" id="ARBA00023134"/>
    </source>
</evidence>
<dbReference type="InterPro" id="IPR005225">
    <property type="entry name" value="Small_GTP-bd"/>
</dbReference>